<protein>
    <submittedName>
        <fullName evidence="2">Uncharacterized protein</fullName>
    </submittedName>
</protein>
<dbReference type="Proteomes" id="UP001148838">
    <property type="component" value="Unassembled WGS sequence"/>
</dbReference>
<gene>
    <name evidence="2" type="ORF">ANN_05055</name>
</gene>
<comment type="caution">
    <text evidence="2">The sequence shown here is derived from an EMBL/GenBank/DDBJ whole genome shotgun (WGS) entry which is preliminary data.</text>
</comment>
<evidence type="ECO:0000256" key="1">
    <source>
        <dbReference type="SAM" id="MobiDB-lite"/>
    </source>
</evidence>
<proteinExistence type="predicted"/>
<sequence length="321" mass="36810">MSPGSSTESYPAFARIGLRENPGKNLNQITCPDRDSNPGHLVSRPDALTVTPQEFIVANTEVHKVTYIIRKTYIDRMHMIVRRRLQPGSDDVKIFHLFQHDSLRSWDAFRIGNSHPYYVLKLCLISVKDVLGYPQHESNLNFGQGHQLTHGIERAFDLLILHYLFIQPTQNLSVLIAIGAYAHVVQNTRVIRSYPTYNFMVAYDFRIVRKKPDVLDYFTAADWNFLSTYYEMKAYYIKTSLKIQDEMALGRTRGTIATYQMGTHGDTVGSKNWLEKPWTTENQMGGRVQVAARRTVDQNRMTKNTVEGRSQPTLNGSNNQC</sequence>
<accession>A0ABQ8TC59</accession>
<feature type="compositionally biased region" description="Polar residues" evidence="1">
    <location>
        <begin position="298"/>
        <end position="321"/>
    </location>
</feature>
<name>A0ABQ8TC59_PERAM</name>
<feature type="region of interest" description="Disordered" evidence="1">
    <location>
        <begin position="297"/>
        <end position="321"/>
    </location>
</feature>
<keyword evidence="3" id="KW-1185">Reference proteome</keyword>
<dbReference type="EMBL" id="JAJSOF020000013">
    <property type="protein sequence ID" value="KAJ4443387.1"/>
    <property type="molecule type" value="Genomic_DNA"/>
</dbReference>
<evidence type="ECO:0000313" key="3">
    <source>
        <dbReference type="Proteomes" id="UP001148838"/>
    </source>
</evidence>
<organism evidence="2 3">
    <name type="scientific">Periplaneta americana</name>
    <name type="common">American cockroach</name>
    <name type="synonym">Blatta americana</name>
    <dbReference type="NCBI Taxonomy" id="6978"/>
    <lineage>
        <taxon>Eukaryota</taxon>
        <taxon>Metazoa</taxon>
        <taxon>Ecdysozoa</taxon>
        <taxon>Arthropoda</taxon>
        <taxon>Hexapoda</taxon>
        <taxon>Insecta</taxon>
        <taxon>Pterygota</taxon>
        <taxon>Neoptera</taxon>
        <taxon>Polyneoptera</taxon>
        <taxon>Dictyoptera</taxon>
        <taxon>Blattodea</taxon>
        <taxon>Blattoidea</taxon>
        <taxon>Blattidae</taxon>
        <taxon>Blattinae</taxon>
        <taxon>Periplaneta</taxon>
    </lineage>
</organism>
<evidence type="ECO:0000313" key="2">
    <source>
        <dbReference type="EMBL" id="KAJ4443387.1"/>
    </source>
</evidence>
<reference evidence="2 3" key="1">
    <citation type="journal article" date="2022" name="Allergy">
        <title>Genome assembly and annotation of Periplaneta americana reveal a comprehensive cockroach allergen profile.</title>
        <authorList>
            <person name="Wang L."/>
            <person name="Xiong Q."/>
            <person name="Saelim N."/>
            <person name="Wang L."/>
            <person name="Nong W."/>
            <person name="Wan A.T."/>
            <person name="Shi M."/>
            <person name="Liu X."/>
            <person name="Cao Q."/>
            <person name="Hui J.H.L."/>
            <person name="Sookrung N."/>
            <person name="Leung T.F."/>
            <person name="Tungtrongchitr A."/>
            <person name="Tsui S.K.W."/>
        </authorList>
    </citation>
    <scope>NUCLEOTIDE SEQUENCE [LARGE SCALE GENOMIC DNA]</scope>
    <source>
        <strain evidence="2">PWHHKU_190912</strain>
    </source>
</reference>